<protein>
    <submittedName>
        <fullName evidence="3">Putative membrane protein DUF2232</fullName>
    </submittedName>
    <submittedName>
        <fullName evidence="2">YybS family protein</fullName>
    </submittedName>
</protein>
<evidence type="ECO:0000313" key="3">
    <source>
        <dbReference type="EMBL" id="PXX77097.1"/>
    </source>
</evidence>
<keyword evidence="1" id="KW-0472">Membrane</keyword>
<reference evidence="3 4" key="1">
    <citation type="submission" date="2018-05" db="EMBL/GenBank/DDBJ databases">
        <title>Genomic Encyclopedia of Type Strains, Phase IV (KMG-IV): sequencing the most valuable type-strain genomes for metagenomic binning, comparative biology and taxonomic classification.</title>
        <authorList>
            <person name="Goeker M."/>
        </authorList>
    </citation>
    <scope>NUCLEOTIDE SEQUENCE [LARGE SCALE GENOMIC DNA]</scope>
    <source>
        <strain evidence="3 4">JC118</strain>
    </source>
</reference>
<dbReference type="STRING" id="1034346.GCA_000313565_00919"/>
<dbReference type="AlphaFoldDB" id="A0A2V2FNF9"/>
<evidence type="ECO:0000313" key="4">
    <source>
        <dbReference type="Proteomes" id="UP000247612"/>
    </source>
</evidence>
<proteinExistence type="predicted"/>
<evidence type="ECO:0000256" key="1">
    <source>
        <dbReference type="SAM" id="Phobius"/>
    </source>
</evidence>
<dbReference type="GeneID" id="94440410"/>
<dbReference type="Pfam" id="PF09991">
    <property type="entry name" value="DUF2232"/>
    <property type="match status" value="1"/>
</dbReference>
<feature type="transmembrane region" description="Helical" evidence="1">
    <location>
        <begin position="195"/>
        <end position="216"/>
    </location>
</feature>
<feature type="transmembrane region" description="Helical" evidence="1">
    <location>
        <begin position="263"/>
        <end position="286"/>
    </location>
</feature>
<dbReference type="EMBL" id="JALDAW010000023">
    <property type="protein sequence ID" value="MDY5169708.1"/>
    <property type="molecule type" value="Genomic_DNA"/>
</dbReference>
<dbReference type="Proteomes" id="UP000247612">
    <property type="component" value="Unassembled WGS sequence"/>
</dbReference>
<keyword evidence="1" id="KW-0812">Transmembrane</keyword>
<feature type="transmembrane region" description="Helical" evidence="1">
    <location>
        <begin position="77"/>
        <end position="94"/>
    </location>
</feature>
<feature type="transmembrane region" description="Helical" evidence="1">
    <location>
        <begin position="228"/>
        <end position="251"/>
    </location>
</feature>
<comment type="caution">
    <text evidence="2">The sequence shown here is derived from an EMBL/GenBank/DDBJ whole genome shotgun (WGS) entry which is preliminary data.</text>
</comment>
<dbReference type="InterPro" id="IPR018710">
    <property type="entry name" value="DUF2232"/>
</dbReference>
<gene>
    <name evidence="3" type="ORF">DES51_11237</name>
    <name evidence="2" type="ORF">MQE39_16450</name>
</gene>
<name>A0A2V2FNF9_9FIRM</name>
<reference evidence="2" key="2">
    <citation type="submission" date="2022-03" db="EMBL/GenBank/DDBJ databases">
        <title>First case of bacteraemia caused by Dielma fastidiosa in a patient hospitalised with diverticulitis.</title>
        <authorList>
            <person name="Forman-Ankjaer B."/>
            <person name="Hvid-Jensen F."/>
            <person name="Kobel C.M."/>
            <person name="Greve T."/>
        </authorList>
    </citation>
    <scope>NUCLEOTIDE SEQUENCE</scope>
    <source>
        <strain evidence="2">AUH_DF_2021</strain>
    </source>
</reference>
<organism evidence="2 5">
    <name type="scientific">Dielma fastidiosa</name>
    <dbReference type="NCBI Taxonomy" id="1034346"/>
    <lineage>
        <taxon>Bacteria</taxon>
        <taxon>Bacillati</taxon>
        <taxon>Bacillota</taxon>
        <taxon>Erysipelotrichia</taxon>
        <taxon>Erysipelotrichales</taxon>
        <taxon>Erysipelotrichaceae</taxon>
        <taxon>Dielma</taxon>
    </lineage>
</organism>
<dbReference type="PANTHER" id="PTHR41324:SF1">
    <property type="entry name" value="DUF2232 DOMAIN-CONTAINING PROTEIN"/>
    <property type="match status" value="1"/>
</dbReference>
<dbReference type="PANTHER" id="PTHR41324">
    <property type="entry name" value="MEMBRANE PROTEIN-RELATED"/>
    <property type="match status" value="1"/>
</dbReference>
<keyword evidence="1" id="KW-1133">Transmembrane helix</keyword>
<dbReference type="EMBL" id="QJKH01000012">
    <property type="protein sequence ID" value="PXX77097.1"/>
    <property type="molecule type" value="Genomic_DNA"/>
</dbReference>
<accession>A0A2V2FNF9</accession>
<dbReference type="RefSeq" id="WP_110370643.1">
    <property type="nucleotide sequence ID" value="NZ_BAABZA010000001.1"/>
</dbReference>
<keyword evidence="4" id="KW-1185">Reference proteome</keyword>
<feature type="transmembrane region" description="Helical" evidence="1">
    <location>
        <begin position="106"/>
        <end position="130"/>
    </location>
</feature>
<sequence length="308" mass="34154">MHQSETRKITEGAMMVGMIGLILFLNRQSAGILESTFYWLLSLPILVYTARQGLRWGLITSAAMMLLSLMLSTPQTIFYLFSSLIIGLFYGAGVRKKWSNRILLGGTLLFTFFSYLITTFVLASLFGYNIGEELQGIIEFLELLNVNQIIPLGNLAMLASLVLFAAMVVMQSLCVHLLAILILKRLKVETNTPKSYFDLRLPAWAAVLAAVLMIMSKGVEYVPVDESAATVILALSITAMVIYLAYGISVAMCFMHVLGKQKYMVLLVLAVMIPLCYPFLIGLGFWDSFADIKTKLKRGEFNGPSGKL</sequence>
<evidence type="ECO:0000313" key="2">
    <source>
        <dbReference type="EMBL" id="MDY5169708.1"/>
    </source>
</evidence>
<dbReference type="Proteomes" id="UP001276902">
    <property type="component" value="Unassembled WGS sequence"/>
</dbReference>
<feature type="transmembrane region" description="Helical" evidence="1">
    <location>
        <begin position="150"/>
        <end position="183"/>
    </location>
</feature>
<evidence type="ECO:0000313" key="5">
    <source>
        <dbReference type="Proteomes" id="UP001276902"/>
    </source>
</evidence>
<dbReference type="Gene3D" id="1.10.1760.20">
    <property type="match status" value="1"/>
</dbReference>